<dbReference type="AlphaFoldDB" id="A0A8T0J103"/>
<feature type="domain" description="Rubredoxin-like" evidence="2">
    <location>
        <begin position="105"/>
        <end position="145"/>
    </location>
</feature>
<feature type="region of interest" description="Disordered" evidence="1">
    <location>
        <begin position="53"/>
        <end position="84"/>
    </location>
</feature>
<protein>
    <recommendedName>
        <fullName evidence="2">Rubredoxin-like domain-containing protein</fullName>
    </recommendedName>
</protein>
<dbReference type="PROSITE" id="PS50903">
    <property type="entry name" value="RUBREDOXIN_LIKE"/>
    <property type="match status" value="1"/>
</dbReference>
<dbReference type="GO" id="GO:0005506">
    <property type="term" value="F:iron ion binding"/>
    <property type="evidence" value="ECO:0007669"/>
    <property type="project" value="InterPro"/>
</dbReference>
<evidence type="ECO:0000313" key="3">
    <source>
        <dbReference type="EMBL" id="KAG0588343.1"/>
    </source>
</evidence>
<evidence type="ECO:0000256" key="1">
    <source>
        <dbReference type="SAM" id="MobiDB-lite"/>
    </source>
</evidence>
<dbReference type="OrthoDB" id="408899at2759"/>
<accession>A0A8T0J103</accession>
<dbReference type="InterPro" id="IPR024934">
    <property type="entry name" value="Rubredoxin-like_dom"/>
</dbReference>
<dbReference type="SUPFAM" id="SSF57802">
    <property type="entry name" value="Rubredoxin-like"/>
    <property type="match status" value="1"/>
</dbReference>
<dbReference type="Proteomes" id="UP000822688">
    <property type="component" value="Chromosome 2"/>
</dbReference>
<feature type="region of interest" description="Disordered" evidence="1">
    <location>
        <begin position="154"/>
        <end position="177"/>
    </location>
</feature>
<keyword evidence="4" id="KW-1185">Reference proteome</keyword>
<dbReference type="PANTHER" id="PTHR48136:SF1">
    <property type="entry name" value="RUBREDOXIN-LIKE SUPERFAMILY PROTEIN"/>
    <property type="match status" value="1"/>
</dbReference>
<organism evidence="3 4">
    <name type="scientific">Ceratodon purpureus</name>
    <name type="common">Fire moss</name>
    <name type="synonym">Dicranum purpureum</name>
    <dbReference type="NCBI Taxonomy" id="3225"/>
    <lineage>
        <taxon>Eukaryota</taxon>
        <taxon>Viridiplantae</taxon>
        <taxon>Streptophyta</taxon>
        <taxon>Embryophyta</taxon>
        <taxon>Bryophyta</taxon>
        <taxon>Bryophytina</taxon>
        <taxon>Bryopsida</taxon>
        <taxon>Dicranidae</taxon>
        <taxon>Pseudoditrichales</taxon>
        <taxon>Ditrichaceae</taxon>
        <taxon>Ceratodon</taxon>
    </lineage>
</organism>
<sequence length="177" mass="18081">MASSVMNLCSTASVAAVAAVPATSGASGLKQGPTSVRFGNGAVAFKRASLVVRAEGKTEPGPGGRGNAPTTPTSPPGLSGTEIPLSVITSSAPLAQGSDKPVGERIAYVCQDCGYVYDQETPFEDVSDEYNCPQCSAPKMRFTMANASVEEMLDTTKEDDAVSRGSGEKSGSPPTQN</sequence>
<reference evidence="3" key="1">
    <citation type="submission" date="2020-06" db="EMBL/GenBank/DDBJ databases">
        <title>WGS assembly of Ceratodon purpureus strain R40.</title>
        <authorList>
            <person name="Carey S.B."/>
            <person name="Jenkins J."/>
            <person name="Shu S."/>
            <person name="Lovell J.T."/>
            <person name="Sreedasyam A."/>
            <person name="Maumus F."/>
            <person name="Tiley G.P."/>
            <person name="Fernandez-Pozo N."/>
            <person name="Barry K."/>
            <person name="Chen C."/>
            <person name="Wang M."/>
            <person name="Lipzen A."/>
            <person name="Daum C."/>
            <person name="Saski C.A."/>
            <person name="Payton A.C."/>
            <person name="Mcbreen J.C."/>
            <person name="Conrad R.E."/>
            <person name="Kollar L.M."/>
            <person name="Olsson S."/>
            <person name="Huttunen S."/>
            <person name="Landis J.B."/>
            <person name="Wickett N.J."/>
            <person name="Johnson M.G."/>
            <person name="Rensing S.A."/>
            <person name="Grimwood J."/>
            <person name="Schmutz J."/>
            <person name="Mcdaniel S.F."/>
        </authorList>
    </citation>
    <scope>NUCLEOTIDE SEQUENCE</scope>
    <source>
        <strain evidence="3">R40</strain>
    </source>
</reference>
<gene>
    <name evidence="3" type="ORF">KC19_2G236300</name>
</gene>
<proteinExistence type="predicted"/>
<name>A0A8T0J103_CERPU</name>
<evidence type="ECO:0000313" key="4">
    <source>
        <dbReference type="Proteomes" id="UP000822688"/>
    </source>
</evidence>
<dbReference type="PANTHER" id="PTHR48136">
    <property type="entry name" value="RUBREDOXIN-LIKE SUPERFAMILY PROTEIN"/>
    <property type="match status" value="1"/>
</dbReference>
<dbReference type="Gene3D" id="2.20.28.10">
    <property type="match status" value="1"/>
</dbReference>
<comment type="caution">
    <text evidence="3">The sequence shown here is derived from an EMBL/GenBank/DDBJ whole genome shotgun (WGS) entry which is preliminary data.</text>
</comment>
<evidence type="ECO:0000259" key="2">
    <source>
        <dbReference type="PROSITE" id="PS50903"/>
    </source>
</evidence>
<dbReference type="EMBL" id="CM026422">
    <property type="protein sequence ID" value="KAG0588343.1"/>
    <property type="molecule type" value="Genomic_DNA"/>
</dbReference>